<protein>
    <submittedName>
        <fullName evidence="2">Uncharacterized protein</fullName>
    </submittedName>
</protein>
<dbReference type="OrthoDB" id="129605at2759"/>
<evidence type="ECO:0000313" key="3">
    <source>
        <dbReference type="Proteomes" id="UP000028582"/>
    </source>
</evidence>
<name>A0A081AS15_PHYNI</name>
<feature type="compositionally biased region" description="Polar residues" evidence="1">
    <location>
        <begin position="310"/>
        <end position="320"/>
    </location>
</feature>
<feature type="region of interest" description="Disordered" evidence="1">
    <location>
        <begin position="286"/>
        <end position="417"/>
    </location>
</feature>
<feature type="region of interest" description="Disordered" evidence="1">
    <location>
        <begin position="62"/>
        <end position="97"/>
    </location>
</feature>
<feature type="compositionally biased region" description="Polar residues" evidence="1">
    <location>
        <begin position="379"/>
        <end position="391"/>
    </location>
</feature>
<sequence>MVSSRRVSSPTSSLSGYGGSCKYQQACKTTLAGGHKDFEQLSVDDDREVARRVLADLEGLCFDEDSDEESGHEDEYESSSEWGSETSSRSSRGKRNAGGMTLEELTVAVNAAIEYHRPTNSAVVQLETTLEGKEDDNLFKCSKGHRSRSRRLHQRKDLSTMSSSKRDSVLEMFQDMLERKEKHFYALRAANVNVVAEDNQSQGAFASSVKVDQQQQTTAYVRDQFTETEKCSHRRSLEAAFGVAEFDIPPLSPSSSVGFEYAATPSNLVRPIEVGPTLADLTRTRKRQVLSSHRHSASEPSWSSSSSSSATDTGYQSTFASEHSRGSDNSRSSSKSSVSSRHRHNSTKSCSKASTTPPPSKCSASQHQIQQHAEREPPTKTTELSDGQSALTLKDQSEAGVSHLPADQSQVPSSPELVEWELDLSNFTF</sequence>
<feature type="region of interest" description="Disordered" evidence="1">
    <location>
        <begin position="142"/>
        <end position="163"/>
    </location>
</feature>
<proteinExistence type="predicted"/>
<feature type="region of interest" description="Disordered" evidence="1">
    <location>
        <begin position="1"/>
        <end position="21"/>
    </location>
</feature>
<accession>A0A081AS15</accession>
<reference evidence="2 3" key="1">
    <citation type="submission" date="2013-11" db="EMBL/GenBank/DDBJ databases">
        <title>The Genome Sequence of Phytophthora parasitica P1976.</title>
        <authorList>
            <consortium name="The Broad Institute Genomics Platform"/>
            <person name="Russ C."/>
            <person name="Tyler B."/>
            <person name="Panabieres F."/>
            <person name="Shan W."/>
            <person name="Tripathy S."/>
            <person name="Grunwald N."/>
            <person name="Machado M."/>
            <person name="Johnson C.S."/>
            <person name="Walker B."/>
            <person name="Young S."/>
            <person name="Zeng Q."/>
            <person name="Gargeya S."/>
            <person name="Fitzgerald M."/>
            <person name="Haas B."/>
            <person name="Abouelleil A."/>
            <person name="Allen A.W."/>
            <person name="Alvarado L."/>
            <person name="Arachchi H.M."/>
            <person name="Berlin A.M."/>
            <person name="Chapman S.B."/>
            <person name="Gainer-Dewar J."/>
            <person name="Goldberg J."/>
            <person name="Griggs A."/>
            <person name="Gujja S."/>
            <person name="Hansen M."/>
            <person name="Howarth C."/>
            <person name="Imamovic A."/>
            <person name="Ireland A."/>
            <person name="Larimer J."/>
            <person name="McCowan C."/>
            <person name="Murphy C."/>
            <person name="Pearson M."/>
            <person name="Poon T.W."/>
            <person name="Priest M."/>
            <person name="Roberts A."/>
            <person name="Saif S."/>
            <person name="Shea T."/>
            <person name="Sisk P."/>
            <person name="Sykes S."/>
            <person name="Wortman J."/>
            <person name="Nusbaum C."/>
            <person name="Birren B."/>
        </authorList>
    </citation>
    <scope>NUCLEOTIDE SEQUENCE [LARGE SCALE GENOMIC DNA]</scope>
    <source>
        <strain evidence="2 3">P1976</strain>
    </source>
</reference>
<dbReference type="EMBL" id="ANJA01000836">
    <property type="protein sequence ID" value="ETO81676.1"/>
    <property type="molecule type" value="Genomic_DNA"/>
</dbReference>
<feature type="compositionally biased region" description="Acidic residues" evidence="1">
    <location>
        <begin position="62"/>
        <end position="78"/>
    </location>
</feature>
<comment type="caution">
    <text evidence="2">The sequence shown here is derived from an EMBL/GenBank/DDBJ whole genome shotgun (WGS) entry which is preliminary data.</text>
</comment>
<gene>
    <name evidence="2" type="ORF">F444_04056</name>
</gene>
<feature type="compositionally biased region" description="Basic residues" evidence="1">
    <location>
        <begin position="286"/>
        <end position="295"/>
    </location>
</feature>
<feature type="compositionally biased region" description="Low complexity" evidence="1">
    <location>
        <begin position="79"/>
        <end position="90"/>
    </location>
</feature>
<dbReference type="Proteomes" id="UP000028582">
    <property type="component" value="Unassembled WGS sequence"/>
</dbReference>
<dbReference type="AlphaFoldDB" id="A0A081AS15"/>
<feature type="compositionally biased region" description="Low complexity" evidence="1">
    <location>
        <begin position="1"/>
        <end position="15"/>
    </location>
</feature>
<feature type="compositionally biased region" description="Low complexity" evidence="1">
    <location>
        <begin position="298"/>
        <end position="309"/>
    </location>
</feature>
<feature type="compositionally biased region" description="Polar residues" evidence="1">
    <location>
        <begin position="362"/>
        <end position="371"/>
    </location>
</feature>
<evidence type="ECO:0000256" key="1">
    <source>
        <dbReference type="SAM" id="MobiDB-lite"/>
    </source>
</evidence>
<feature type="compositionally biased region" description="Low complexity" evidence="1">
    <location>
        <begin position="329"/>
        <end position="339"/>
    </location>
</feature>
<feature type="compositionally biased region" description="Basic residues" evidence="1">
    <location>
        <begin position="142"/>
        <end position="154"/>
    </location>
</feature>
<evidence type="ECO:0000313" key="2">
    <source>
        <dbReference type="EMBL" id="ETO81676.1"/>
    </source>
</evidence>
<organism evidence="2 3">
    <name type="scientific">Phytophthora nicotianae P1976</name>
    <dbReference type="NCBI Taxonomy" id="1317066"/>
    <lineage>
        <taxon>Eukaryota</taxon>
        <taxon>Sar</taxon>
        <taxon>Stramenopiles</taxon>
        <taxon>Oomycota</taxon>
        <taxon>Peronosporomycetes</taxon>
        <taxon>Peronosporales</taxon>
        <taxon>Peronosporaceae</taxon>
        <taxon>Phytophthora</taxon>
    </lineage>
</organism>